<evidence type="ECO:0000256" key="3">
    <source>
        <dbReference type="ARBA" id="ARBA00004600"/>
    </source>
</evidence>
<dbReference type="GO" id="GO:0030136">
    <property type="term" value="C:clathrin-coated vesicle"/>
    <property type="evidence" value="ECO:0000318"/>
    <property type="project" value="GO_Central"/>
</dbReference>
<name>A0A059A0W2_EUCGR</name>
<sequence>MPSKLKKAIGAVKDHTSISLAKVGNTNASILEVTVLKATSHDEVPTEERYVDEILQLIALNKAYAATCAHLLAKRIGKTRNWIVALKSLMLVLRIFQDGDPFFPREVVHTMKRGGKILNLSSFRDKSNSSPWDYTAYVRTFALYLDERLDCFLMGKLQRKVAYRTRENEPLMNRRATEPIIRDMKPGMLLDRISHWQRLLERAIATRPTGSAKGNNLVRISLHAIVQESFDLYRDISDGLALLLDSFFQLQYQTCVNAFQTSIKASKQFEELSSYYSMCKTMGVGRTSEYPSVQKISDELIETLREFLKDQDSFPASGRMLSPQMLLPMMPSSEKDSSVISEQSGSYPCSETSERTDGVSEKGSGFSSRGMSLEDVVSVTDAGTSPSITFEQETHIEQFKKQLDQEDGMNADMATRSVHSSSTDSKETSSAAIFVAFDDWPPQEIPHQEQGQHISGPNRENGTKDCWELELAMTAGQVQPNVNDAIPSDSGSASTTAIDLFRDAPIPSSQNNPFLQDTTALSAMVPASTAASGKPFHYSTDLFLVAPTFQATAKPTFGAQNPNADAVTAQTENDPFASSFEAAASGQKSDGSTNQENLQYEQQLWLQHQNKIIAKHTK</sequence>
<dbReference type="GO" id="GO:0005545">
    <property type="term" value="F:1-phosphatidylinositol binding"/>
    <property type="evidence" value="ECO:0000318"/>
    <property type="project" value="GO_Central"/>
</dbReference>
<dbReference type="PANTHER" id="PTHR22951:SF75">
    <property type="entry name" value="CLATHRIN COAT ASSEMBLY PROTEIN AP180"/>
    <property type="match status" value="1"/>
</dbReference>
<dbReference type="GO" id="GO:0000149">
    <property type="term" value="F:SNARE binding"/>
    <property type="evidence" value="ECO:0000318"/>
    <property type="project" value="GO_Central"/>
</dbReference>
<dbReference type="eggNOG" id="KOG0251">
    <property type="taxonomic scope" value="Eukaryota"/>
</dbReference>
<dbReference type="SUPFAM" id="SSF89009">
    <property type="entry name" value="GAT-like domain"/>
    <property type="match status" value="1"/>
</dbReference>
<evidence type="ECO:0000256" key="5">
    <source>
        <dbReference type="ARBA" id="ARBA00023034"/>
    </source>
</evidence>
<dbReference type="SUPFAM" id="SSF48464">
    <property type="entry name" value="ENTH/VHS domain"/>
    <property type="match status" value="1"/>
</dbReference>
<dbReference type="GO" id="GO:0032050">
    <property type="term" value="F:clathrin heavy chain binding"/>
    <property type="evidence" value="ECO:0000318"/>
    <property type="project" value="GO_Central"/>
</dbReference>
<evidence type="ECO:0000256" key="2">
    <source>
        <dbReference type="ARBA" id="ARBA00004555"/>
    </source>
</evidence>
<dbReference type="InParanoid" id="A0A059A0W2"/>
<dbReference type="InterPro" id="IPR014712">
    <property type="entry name" value="ANTH_dom_sf"/>
</dbReference>
<protein>
    <recommendedName>
        <fullName evidence="10">ENTH domain-containing protein</fullName>
    </recommendedName>
</protein>
<keyword evidence="6" id="KW-0472">Membrane</keyword>
<keyword evidence="7" id="KW-0168">Coated pit</keyword>
<dbReference type="Pfam" id="PF07651">
    <property type="entry name" value="ANTH"/>
    <property type="match status" value="1"/>
</dbReference>
<dbReference type="FunCoup" id="A0A059A0W2">
    <property type="interactions" value="382"/>
</dbReference>
<evidence type="ECO:0000256" key="9">
    <source>
        <dbReference type="SAM" id="MobiDB-lite"/>
    </source>
</evidence>
<evidence type="ECO:0000256" key="7">
    <source>
        <dbReference type="ARBA" id="ARBA00023176"/>
    </source>
</evidence>
<dbReference type="OMA" id="CWELVLA"/>
<evidence type="ECO:0000313" key="11">
    <source>
        <dbReference type="EMBL" id="KCW46940.1"/>
    </source>
</evidence>
<dbReference type="EMBL" id="KK198763">
    <property type="protein sequence ID" value="KCW46940.1"/>
    <property type="molecule type" value="Genomic_DNA"/>
</dbReference>
<dbReference type="PANTHER" id="PTHR22951">
    <property type="entry name" value="CLATHRIN ASSEMBLY PROTEIN"/>
    <property type="match status" value="1"/>
</dbReference>
<evidence type="ECO:0000256" key="4">
    <source>
        <dbReference type="ARBA" id="ARBA00022583"/>
    </source>
</evidence>
<dbReference type="InterPro" id="IPR011417">
    <property type="entry name" value="ANTH_dom"/>
</dbReference>
<dbReference type="InterPro" id="IPR045192">
    <property type="entry name" value="AP180-like"/>
</dbReference>
<comment type="subcellular location">
    <subcellularLocation>
        <location evidence="1">Cytoplasmic vesicle</location>
        <location evidence="1">Clathrin-coated vesicle</location>
    </subcellularLocation>
    <subcellularLocation>
        <location evidence="2">Golgi apparatus</location>
    </subcellularLocation>
    <subcellularLocation>
        <location evidence="3">Membrane</location>
        <location evidence="3">Clathrin-coated pit</location>
    </subcellularLocation>
</comment>
<dbReference type="OrthoDB" id="44015at2759"/>
<dbReference type="FunFam" id="1.25.40.90:FF:000019">
    <property type="entry name" value="Clathrin coat assembly protein"/>
    <property type="match status" value="1"/>
</dbReference>
<dbReference type="Gramene" id="KCW46940">
    <property type="protein sequence ID" value="KCW46940"/>
    <property type="gene ID" value="EUGRSUZ_K00754"/>
</dbReference>
<keyword evidence="5" id="KW-0333">Golgi apparatus</keyword>
<dbReference type="PROSITE" id="PS50942">
    <property type="entry name" value="ENTH"/>
    <property type="match status" value="1"/>
</dbReference>
<proteinExistence type="predicted"/>
<dbReference type="InterPro" id="IPR048050">
    <property type="entry name" value="ANTH_N_plant"/>
</dbReference>
<dbReference type="AlphaFoldDB" id="A0A059A0W2"/>
<dbReference type="InterPro" id="IPR013809">
    <property type="entry name" value="ENTH"/>
</dbReference>
<dbReference type="GO" id="GO:0048268">
    <property type="term" value="P:clathrin coat assembly"/>
    <property type="evidence" value="ECO:0007669"/>
    <property type="project" value="InterPro"/>
</dbReference>
<dbReference type="FunFam" id="1.20.58.150:FF:000005">
    <property type="entry name" value="putative clathrin assembly protein At2g25430"/>
    <property type="match status" value="1"/>
</dbReference>
<dbReference type="STRING" id="71139.A0A059A0W2"/>
<dbReference type="CDD" id="cd16987">
    <property type="entry name" value="ANTH_N_AP180_plant"/>
    <property type="match status" value="1"/>
</dbReference>
<dbReference type="InterPro" id="IPR008942">
    <property type="entry name" value="ENTH_VHS"/>
</dbReference>
<dbReference type="GO" id="GO:0005546">
    <property type="term" value="F:phosphatidylinositol-4,5-bisphosphate binding"/>
    <property type="evidence" value="ECO:0000318"/>
    <property type="project" value="GO_Central"/>
</dbReference>
<dbReference type="SMART" id="SM00273">
    <property type="entry name" value="ENTH"/>
    <property type="match status" value="1"/>
</dbReference>
<organism evidence="11">
    <name type="scientific">Eucalyptus grandis</name>
    <name type="common">Flooded gum</name>
    <dbReference type="NCBI Taxonomy" id="71139"/>
    <lineage>
        <taxon>Eukaryota</taxon>
        <taxon>Viridiplantae</taxon>
        <taxon>Streptophyta</taxon>
        <taxon>Embryophyta</taxon>
        <taxon>Tracheophyta</taxon>
        <taxon>Spermatophyta</taxon>
        <taxon>Magnoliopsida</taxon>
        <taxon>eudicotyledons</taxon>
        <taxon>Gunneridae</taxon>
        <taxon>Pentapetalae</taxon>
        <taxon>rosids</taxon>
        <taxon>malvids</taxon>
        <taxon>Myrtales</taxon>
        <taxon>Myrtaceae</taxon>
        <taxon>Myrtoideae</taxon>
        <taxon>Eucalypteae</taxon>
        <taxon>Eucalyptus</taxon>
    </lineage>
</organism>
<feature type="region of interest" description="Disordered" evidence="9">
    <location>
        <begin position="331"/>
        <end position="369"/>
    </location>
</feature>
<evidence type="ECO:0000259" key="10">
    <source>
        <dbReference type="PROSITE" id="PS50942"/>
    </source>
</evidence>
<reference evidence="11" key="1">
    <citation type="submission" date="2013-07" db="EMBL/GenBank/DDBJ databases">
        <title>The genome of Eucalyptus grandis.</title>
        <authorList>
            <person name="Schmutz J."/>
            <person name="Hayes R."/>
            <person name="Myburg A."/>
            <person name="Tuskan G."/>
            <person name="Grattapaglia D."/>
            <person name="Rokhsar D.S."/>
        </authorList>
    </citation>
    <scope>NUCLEOTIDE SEQUENCE</scope>
    <source>
        <tissue evidence="11">Leaf extractions</tissue>
    </source>
</reference>
<feature type="domain" description="ENTH" evidence="10">
    <location>
        <begin position="23"/>
        <end position="159"/>
    </location>
</feature>
<evidence type="ECO:0000256" key="6">
    <source>
        <dbReference type="ARBA" id="ARBA00023136"/>
    </source>
</evidence>
<dbReference type="GO" id="GO:0072583">
    <property type="term" value="P:clathrin-dependent endocytosis"/>
    <property type="evidence" value="ECO:0000318"/>
    <property type="project" value="GO_Central"/>
</dbReference>
<dbReference type="GO" id="GO:0006900">
    <property type="term" value="P:vesicle budding from membrane"/>
    <property type="evidence" value="ECO:0000318"/>
    <property type="project" value="GO_Central"/>
</dbReference>
<dbReference type="GO" id="GO:0005905">
    <property type="term" value="C:clathrin-coated pit"/>
    <property type="evidence" value="ECO:0000318"/>
    <property type="project" value="GO_Central"/>
</dbReference>
<dbReference type="Gene3D" id="1.25.40.90">
    <property type="match status" value="1"/>
</dbReference>
<dbReference type="KEGG" id="egr:104427146"/>
<keyword evidence="8" id="KW-0968">Cytoplasmic vesicle</keyword>
<dbReference type="GO" id="GO:0005794">
    <property type="term" value="C:Golgi apparatus"/>
    <property type="evidence" value="ECO:0007669"/>
    <property type="project" value="UniProtKB-SubCell"/>
</dbReference>
<accession>A0A059A0W2</accession>
<gene>
    <name evidence="11" type="ORF">EUGRSUZ_K00754</name>
</gene>
<dbReference type="Gene3D" id="1.20.58.150">
    <property type="entry name" value="ANTH domain"/>
    <property type="match status" value="1"/>
</dbReference>
<keyword evidence="4" id="KW-0254">Endocytosis</keyword>
<evidence type="ECO:0000256" key="8">
    <source>
        <dbReference type="ARBA" id="ARBA00023329"/>
    </source>
</evidence>
<feature type="compositionally biased region" description="Polar residues" evidence="9">
    <location>
        <begin position="338"/>
        <end position="351"/>
    </location>
</feature>
<evidence type="ECO:0000256" key="1">
    <source>
        <dbReference type="ARBA" id="ARBA00004132"/>
    </source>
</evidence>